<feature type="transmembrane region" description="Helical" evidence="1">
    <location>
        <begin position="78"/>
        <end position="96"/>
    </location>
</feature>
<keyword evidence="1" id="KW-0812">Transmembrane</keyword>
<keyword evidence="1" id="KW-0472">Membrane</keyword>
<dbReference type="STRING" id="317655.Sala_2307"/>
<keyword evidence="1" id="KW-1133">Transmembrane helix</keyword>
<proteinExistence type="predicted"/>
<feature type="transmembrane region" description="Helical" evidence="1">
    <location>
        <begin position="178"/>
        <end position="199"/>
    </location>
</feature>
<dbReference type="Gene3D" id="1.20.1530.20">
    <property type="match status" value="1"/>
</dbReference>
<dbReference type="InterPro" id="IPR038770">
    <property type="entry name" value="Na+/solute_symporter_sf"/>
</dbReference>
<protein>
    <submittedName>
        <fullName evidence="2">Putative cytochrome oxidase</fullName>
    </submittedName>
</protein>
<dbReference type="AlphaFoldDB" id="Q1GQQ6"/>
<keyword evidence="3" id="KW-1185">Reference proteome</keyword>
<feature type="transmembrane region" description="Helical" evidence="1">
    <location>
        <begin position="144"/>
        <end position="166"/>
    </location>
</feature>
<dbReference type="eggNOG" id="COG0385">
    <property type="taxonomic scope" value="Bacteria"/>
</dbReference>
<dbReference type="PIRSF" id="PIRSF026166">
    <property type="entry name" value="UCP026166"/>
    <property type="match status" value="1"/>
</dbReference>
<dbReference type="GO" id="GO:0005886">
    <property type="term" value="C:plasma membrane"/>
    <property type="evidence" value="ECO:0007669"/>
    <property type="project" value="TreeGrafter"/>
</dbReference>
<sequence>MSVYFAASSVPSRAIAGDGGAAPSASSRAAAPQAHTCQAPVGPSSLSPMLARIFPDRFVPVLFATILLASLLPVRGAAVPVAEAVSTAAIVLLFFLNGVRLPRDEVLHGIRNWKLQGAALLFCFGAMALLGLAAQAALARWLPATLAIGFLFLGILPSTVQSATAATSMAGGNVAASVVAAALLNLVGVALSPLLFALLAGSAAAIHGAAVLRIVSILLLPFLLGQLAQRWLRPRVLAHRGLATFMDRTAIAIAVYVAFSAAVVAGIWDQLAGREIAIVLGVTAFMLALAFGGAWTLGRLLQLARTDRITLLFAGAQKSIAVGAPLAATLFPPAIAGMVLVPILVYHMTQLVVSAWIAPELNRARSV</sequence>
<organism evidence="2 3">
    <name type="scientific">Sphingopyxis alaskensis (strain DSM 13593 / LMG 18877 / RB2256)</name>
    <name type="common">Sphingomonas alaskensis</name>
    <dbReference type="NCBI Taxonomy" id="317655"/>
    <lineage>
        <taxon>Bacteria</taxon>
        <taxon>Pseudomonadati</taxon>
        <taxon>Pseudomonadota</taxon>
        <taxon>Alphaproteobacteria</taxon>
        <taxon>Sphingomonadales</taxon>
        <taxon>Sphingomonadaceae</taxon>
        <taxon>Sphingopyxis</taxon>
    </lineage>
</organism>
<dbReference type="PANTHER" id="PTHR18640">
    <property type="entry name" value="SOLUTE CARRIER FAMILY 10 MEMBER 7"/>
    <property type="match status" value="1"/>
</dbReference>
<dbReference type="Pfam" id="PF13593">
    <property type="entry name" value="SBF_like"/>
    <property type="match status" value="1"/>
</dbReference>
<feature type="transmembrane region" description="Helical" evidence="1">
    <location>
        <begin position="249"/>
        <end position="270"/>
    </location>
</feature>
<reference evidence="2 3" key="1">
    <citation type="journal article" date="2009" name="Proc. Natl. Acad. Sci. U.S.A.">
        <title>The genomic basis of trophic strategy in marine bacteria.</title>
        <authorList>
            <person name="Lauro F.M."/>
            <person name="McDougald D."/>
            <person name="Thomas T."/>
            <person name="Williams T.J."/>
            <person name="Egan S."/>
            <person name="Rice S."/>
            <person name="DeMaere M.Z."/>
            <person name="Ting L."/>
            <person name="Ertan H."/>
            <person name="Johnson J."/>
            <person name="Ferriera S."/>
            <person name="Lapidus A."/>
            <person name="Anderson I."/>
            <person name="Kyrpides N."/>
            <person name="Munk A.C."/>
            <person name="Detter C."/>
            <person name="Han C.S."/>
            <person name="Brown M.V."/>
            <person name="Robb F.T."/>
            <person name="Kjelleberg S."/>
            <person name="Cavicchioli R."/>
        </authorList>
    </citation>
    <scope>NUCLEOTIDE SEQUENCE [LARGE SCALE GENOMIC DNA]</scope>
    <source>
        <strain evidence="3">DSM 13593 / LMG 18877 / RB2256</strain>
    </source>
</reference>
<gene>
    <name evidence="2" type="ordered locus">Sala_2307</name>
</gene>
<evidence type="ECO:0000313" key="2">
    <source>
        <dbReference type="EMBL" id="ABF54016.1"/>
    </source>
</evidence>
<evidence type="ECO:0000256" key="1">
    <source>
        <dbReference type="SAM" id="Phobius"/>
    </source>
</evidence>
<name>Q1GQQ6_SPHAL</name>
<evidence type="ECO:0000313" key="3">
    <source>
        <dbReference type="Proteomes" id="UP000006578"/>
    </source>
</evidence>
<dbReference type="Proteomes" id="UP000006578">
    <property type="component" value="Chromosome"/>
</dbReference>
<feature type="transmembrane region" description="Helical" evidence="1">
    <location>
        <begin position="117"/>
        <end position="138"/>
    </location>
</feature>
<dbReference type="PANTHER" id="PTHR18640:SF5">
    <property type="entry name" value="SODIUM_BILE ACID COTRANSPORTER 7"/>
    <property type="match status" value="1"/>
</dbReference>
<dbReference type="EMBL" id="CP000356">
    <property type="protein sequence ID" value="ABF54016.1"/>
    <property type="molecule type" value="Genomic_DNA"/>
</dbReference>
<dbReference type="HOGENOM" id="CLU_039013_1_0_5"/>
<dbReference type="KEGG" id="sal:Sala_2307"/>
<dbReference type="InterPro" id="IPR016833">
    <property type="entry name" value="Put_Na-Bile_cotransptr"/>
</dbReference>
<accession>Q1GQQ6</accession>
<feature type="transmembrane region" description="Helical" evidence="1">
    <location>
        <begin position="205"/>
        <end position="228"/>
    </location>
</feature>
<feature type="transmembrane region" description="Helical" evidence="1">
    <location>
        <begin position="276"/>
        <end position="297"/>
    </location>
</feature>